<dbReference type="PROSITE" id="PS51180">
    <property type="entry name" value="BRO1"/>
    <property type="match status" value="1"/>
</dbReference>
<dbReference type="PANTHER" id="PTHR23030">
    <property type="entry name" value="PCD6 INTERACTING PROTEIN-RELATED"/>
    <property type="match status" value="1"/>
</dbReference>
<name>A0A5M3MYL2_CONPW</name>
<comment type="similarity">
    <text evidence="1">Belongs to the palA/RIM20 family.</text>
</comment>
<dbReference type="OMA" id="VSHAEEM"/>
<dbReference type="Gene3D" id="1.20.140.50">
    <property type="entry name" value="alix/aip1 like domains"/>
    <property type="match status" value="1"/>
</dbReference>
<reference evidence="5" key="1">
    <citation type="journal article" date="2012" name="Science">
        <title>The Paleozoic origin of enzymatic lignin decomposition reconstructed from 31 fungal genomes.</title>
        <authorList>
            <person name="Floudas D."/>
            <person name="Binder M."/>
            <person name="Riley R."/>
            <person name="Barry K."/>
            <person name="Blanchette R.A."/>
            <person name="Henrissat B."/>
            <person name="Martinez A.T."/>
            <person name="Otillar R."/>
            <person name="Spatafora J.W."/>
            <person name="Yadav J.S."/>
            <person name="Aerts A."/>
            <person name="Benoit I."/>
            <person name="Boyd A."/>
            <person name="Carlson A."/>
            <person name="Copeland A."/>
            <person name="Coutinho P.M."/>
            <person name="de Vries R.P."/>
            <person name="Ferreira P."/>
            <person name="Findley K."/>
            <person name="Foster B."/>
            <person name="Gaskell J."/>
            <person name="Glotzer D."/>
            <person name="Gorecki P."/>
            <person name="Heitman J."/>
            <person name="Hesse C."/>
            <person name="Hori C."/>
            <person name="Igarashi K."/>
            <person name="Jurgens J.A."/>
            <person name="Kallen N."/>
            <person name="Kersten P."/>
            <person name="Kohler A."/>
            <person name="Kuees U."/>
            <person name="Kumar T.K.A."/>
            <person name="Kuo A."/>
            <person name="LaButti K."/>
            <person name="Larrondo L.F."/>
            <person name="Lindquist E."/>
            <person name="Ling A."/>
            <person name="Lombard V."/>
            <person name="Lucas S."/>
            <person name="Lundell T."/>
            <person name="Martin R."/>
            <person name="McLaughlin D.J."/>
            <person name="Morgenstern I."/>
            <person name="Morin E."/>
            <person name="Murat C."/>
            <person name="Nagy L.G."/>
            <person name="Nolan M."/>
            <person name="Ohm R.A."/>
            <person name="Patyshakuliyeva A."/>
            <person name="Rokas A."/>
            <person name="Ruiz-Duenas F.J."/>
            <person name="Sabat G."/>
            <person name="Salamov A."/>
            <person name="Samejima M."/>
            <person name="Schmutz J."/>
            <person name="Slot J.C."/>
            <person name="St John F."/>
            <person name="Stenlid J."/>
            <person name="Sun H."/>
            <person name="Sun S."/>
            <person name="Syed K."/>
            <person name="Tsang A."/>
            <person name="Wiebenga A."/>
            <person name="Young D."/>
            <person name="Pisabarro A."/>
            <person name="Eastwood D.C."/>
            <person name="Martin F."/>
            <person name="Cullen D."/>
            <person name="Grigoriev I.V."/>
            <person name="Hibbett D.S."/>
        </authorList>
    </citation>
    <scope>NUCLEOTIDE SEQUENCE [LARGE SCALE GENOMIC DNA]</scope>
    <source>
        <strain evidence="5">RWD-64-598 SS2</strain>
    </source>
</reference>
<proteinExistence type="inferred from homology"/>
<feature type="region of interest" description="Disordered" evidence="2">
    <location>
        <begin position="722"/>
        <end position="778"/>
    </location>
</feature>
<evidence type="ECO:0000313" key="4">
    <source>
        <dbReference type="EMBL" id="EIW83874.1"/>
    </source>
</evidence>
<dbReference type="CDD" id="cd09241">
    <property type="entry name" value="BRO1_ScRim20-like"/>
    <property type="match status" value="1"/>
</dbReference>
<feature type="compositionally biased region" description="Polar residues" evidence="2">
    <location>
        <begin position="731"/>
        <end position="741"/>
    </location>
</feature>
<dbReference type="SMART" id="SM01041">
    <property type="entry name" value="BRO1"/>
    <property type="match status" value="1"/>
</dbReference>
<comment type="caution">
    <text evidence="4">The sequence shown here is derived from an EMBL/GenBank/DDBJ whole genome shotgun (WGS) entry which is preliminary data.</text>
</comment>
<dbReference type="Gene3D" id="1.20.120.560">
    <property type="entry name" value="alix/aip1 in complex with the ypdl late domain"/>
    <property type="match status" value="1"/>
</dbReference>
<dbReference type="KEGG" id="cput:CONPUDRAFT_163141"/>
<protein>
    <submittedName>
        <fullName evidence="4">pH-response regulator</fullName>
    </submittedName>
</protein>
<dbReference type="Proteomes" id="UP000053558">
    <property type="component" value="Unassembled WGS sequence"/>
</dbReference>
<dbReference type="RefSeq" id="XP_007765736.1">
    <property type="nucleotide sequence ID" value="XM_007767546.1"/>
</dbReference>
<dbReference type="Gene3D" id="1.25.40.280">
    <property type="entry name" value="alix/aip1 like domains"/>
    <property type="match status" value="1"/>
</dbReference>
<dbReference type="GeneID" id="19204865"/>
<sequence length="778" mass="86749">MPNQLTIPFKKTYTTVPVRDAAAAYIREHTDDHPDAFRWDIDQWHALRNDAINFTVHVDRVHVLIKYHAQLVFILTKLPSDINLEIQYTCAFQPSALPISLKSVTFERAAIVFNLAALYSQLAFAEDRSNKDGLKRAANYYQQAAGAFSYLASSALPKLEVPPGSEDVPLDLTEKAARSLELLMLAQAQECIWQRAVSDNFKNGVIAKLAAKVSALYASSLEALQSAPADAQSIFPYGWLRHLDAKRCHFSAAAQYRKSVDELEGNRYGSEIARLIRSREEAKKATSAVSSGGVAPQVLQDAKSLLDVVQKGITRAERDNDLIYHQDVPAFSALPAIQEVSMVQSSNIAGLSDPKNAVPADSVLFGRMAGYAAREAINIYDHNKESFVNEHIVEVAQELTAESERVLHSLNLPSALEALEKPMGLPPSLLKKAEEVRTEQGPERIDAAIESIQTLSHNAMSVLDEAMDILDSEASEDEAIRKETPIDRLPSHEANQELVAKQQRYRTILNQANDSDEVVRQKWEQWEDHILRLTWDEETLEASVPSSTGSLSTRSQGTQVHARRLRALLESLDDVIRTRQDLVARAQRLAEADDVRPAVMRAADALDSADEAQPAVFQDVLDRELMKYDKFIQGVEAGRGRQEEILESIKATNEAFLQSRKSDVSVKEREESLQYLDFAYHKYREISQNLDEGIKFYNGLLDILMRFKEACKAWSSARSQEARSYSRPLSPASTRDSSSPGPSEHVKRSPTKRKGLGLPSLSSGDWESDGVFSEPAQH</sequence>
<accession>A0A5M3MYL2</accession>
<keyword evidence="5" id="KW-1185">Reference proteome</keyword>
<dbReference type="AlphaFoldDB" id="A0A5M3MYL2"/>
<evidence type="ECO:0000313" key="5">
    <source>
        <dbReference type="Proteomes" id="UP000053558"/>
    </source>
</evidence>
<gene>
    <name evidence="4" type="ORF">CONPUDRAFT_163141</name>
</gene>
<dbReference type="EMBL" id="JH711575">
    <property type="protein sequence ID" value="EIW83874.1"/>
    <property type="molecule type" value="Genomic_DNA"/>
</dbReference>
<organism evidence="4 5">
    <name type="scientific">Coniophora puteana (strain RWD-64-598)</name>
    <name type="common">Brown rot fungus</name>
    <dbReference type="NCBI Taxonomy" id="741705"/>
    <lineage>
        <taxon>Eukaryota</taxon>
        <taxon>Fungi</taxon>
        <taxon>Dikarya</taxon>
        <taxon>Basidiomycota</taxon>
        <taxon>Agaricomycotina</taxon>
        <taxon>Agaricomycetes</taxon>
        <taxon>Agaricomycetidae</taxon>
        <taxon>Boletales</taxon>
        <taxon>Coniophorineae</taxon>
        <taxon>Coniophoraceae</taxon>
        <taxon>Coniophora</taxon>
    </lineage>
</organism>
<dbReference type="Pfam" id="PF03097">
    <property type="entry name" value="BRO1"/>
    <property type="match status" value="1"/>
</dbReference>
<evidence type="ECO:0000256" key="1">
    <source>
        <dbReference type="ARBA" id="ARBA00038154"/>
    </source>
</evidence>
<dbReference type="GO" id="GO:0005768">
    <property type="term" value="C:endosome"/>
    <property type="evidence" value="ECO:0007669"/>
    <property type="project" value="TreeGrafter"/>
</dbReference>
<dbReference type="Pfam" id="PF13949">
    <property type="entry name" value="ALIX_LYPXL_bnd"/>
    <property type="match status" value="1"/>
</dbReference>
<evidence type="ECO:0000256" key="2">
    <source>
        <dbReference type="SAM" id="MobiDB-lite"/>
    </source>
</evidence>
<dbReference type="PANTHER" id="PTHR23030:SF39">
    <property type="entry name" value="PROGRAMMED CELL DEATH 6-INTERACTING PROTEIN"/>
    <property type="match status" value="1"/>
</dbReference>
<dbReference type="OrthoDB" id="64867at2759"/>
<dbReference type="InterPro" id="IPR025304">
    <property type="entry name" value="ALIX_V_dom"/>
</dbReference>
<dbReference type="InterPro" id="IPR004328">
    <property type="entry name" value="BRO1_dom"/>
</dbReference>
<feature type="domain" description="BRO1" evidence="3">
    <location>
        <begin position="3"/>
        <end position="403"/>
    </location>
</feature>
<dbReference type="InterPro" id="IPR038499">
    <property type="entry name" value="BRO1_sf"/>
</dbReference>
<evidence type="ECO:0000259" key="3">
    <source>
        <dbReference type="PROSITE" id="PS51180"/>
    </source>
</evidence>